<dbReference type="Proteomes" id="UP000460272">
    <property type="component" value="Unassembled WGS sequence"/>
</dbReference>
<dbReference type="EMBL" id="RPFW01000009">
    <property type="protein sequence ID" value="TVZ00345.1"/>
    <property type="molecule type" value="Genomic_DNA"/>
</dbReference>
<proteinExistence type="predicted"/>
<evidence type="ECO:0000313" key="3">
    <source>
        <dbReference type="Proteomes" id="UP000460272"/>
    </source>
</evidence>
<organism evidence="2 3">
    <name type="scientific">Trebonia kvetii</name>
    <dbReference type="NCBI Taxonomy" id="2480626"/>
    <lineage>
        <taxon>Bacteria</taxon>
        <taxon>Bacillati</taxon>
        <taxon>Actinomycetota</taxon>
        <taxon>Actinomycetes</taxon>
        <taxon>Streptosporangiales</taxon>
        <taxon>Treboniaceae</taxon>
        <taxon>Trebonia</taxon>
    </lineage>
</organism>
<dbReference type="RefSeq" id="WP_145861080.1">
    <property type="nucleotide sequence ID" value="NZ_RPFW01000009.1"/>
</dbReference>
<evidence type="ECO:0000256" key="1">
    <source>
        <dbReference type="SAM" id="SignalP"/>
    </source>
</evidence>
<dbReference type="OrthoDB" id="3515089at2"/>
<keyword evidence="3" id="KW-1185">Reference proteome</keyword>
<sequence length="370" mass="38193">MARMRNRRGRAWLVAATAAAGAAMVALAAPAASAAPASPTWHVVKSVKTNQGVFTEVVATGKTSGWAFGGQFNTLSADTAWRRSGATWAQDKAFPGKKNETVVTAGANSPSDVWAFASQINGVSRVLHYNGKAWSVAKTFGAQIGGASVAGKNDIWVFGADFFGMPALGAWHFNGHAWKLTGKGLQGGSALSATNAWAFSGTKVYHYNGSKWAGTNLKSLLPAKQQLNFPAVTGIVALSPTNVYAIGNGNLQDEGGPTVILHFNGVGWKKVASSPKFGYGSMSTGGSQQISTDGKGGLWLPFPGVDGQKSFMLHFAGGKLTPVALPGNPLAISVVSISRIPGTGAQLASGSTFKAAQPGVNQVAVILQFS</sequence>
<dbReference type="InterPro" id="IPR006311">
    <property type="entry name" value="TAT_signal"/>
</dbReference>
<feature type="chain" id="PRO_5039290744" evidence="1">
    <location>
        <begin position="29"/>
        <end position="370"/>
    </location>
</feature>
<reference evidence="2 3" key="1">
    <citation type="submission" date="2018-11" db="EMBL/GenBank/DDBJ databases">
        <title>Trebonia kvetii gen.nov., sp.nov., a novel acidophilic actinobacterium, and proposal of the new actinobacterial family Treboniaceae fam. nov.</title>
        <authorList>
            <person name="Rapoport D."/>
            <person name="Sagova-Mareckova M."/>
            <person name="Sedlacek I."/>
            <person name="Provaznik J."/>
            <person name="Kralova S."/>
            <person name="Pavlinic D."/>
            <person name="Benes V."/>
            <person name="Kopecky J."/>
        </authorList>
    </citation>
    <scope>NUCLEOTIDE SEQUENCE [LARGE SCALE GENOMIC DNA]</scope>
    <source>
        <strain evidence="2 3">15Tr583</strain>
    </source>
</reference>
<gene>
    <name evidence="2" type="ORF">EAS64_37540</name>
</gene>
<name>A0A6P2BQA3_9ACTN</name>
<keyword evidence="1" id="KW-0732">Signal</keyword>
<accession>A0A6P2BQA3</accession>
<comment type="caution">
    <text evidence="2">The sequence shown here is derived from an EMBL/GenBank/DDBJ whole genome shotgun (WGS) entry which is preliminary data.</text>
</comment>
<dbReference type="PROSITE" id="PS51318">
    <property type="entry name" value="TAT"/>
    <property type="match status" value="1"/>
</dbReference>
<evidence type="ECO:0000313" key="2">
    <source>
        <dbReference type="EMBL" id="TVZ00345.1"/>
    </source>
</evidence>
<dbReference type="AlphaFoldDB" id="A0A6P2BQA3"/>
<feature type="signal peptide" evidence="1">
    <location>
        <begin position="1"/>
        <end position="28"/>
    </location>
</feature>
<protein>
    <submittedName>
        <fullName evidence="2">Uncharacterized protein</fullName>
    </submittedName>
</protein>